<reference evidence="4" key="1">
    <citation type="journal article" date="2019" name="Int. J. Syst. Evol. Microbiol.">
        <title>The Global Catalogue of Microorganisms (GCM) 10K type strain sequencing project: providing services to taxonomists for standard genome sequencing and annotation.</title>
        <authorList>
            <consortium name="The Broad Institute Genomics Platform"/>
            <consortium name="The Broad Institute Genome Sequencing Center for Infectious Disease"/>
            <person name="Wu L."/>
            <person name="Ma J."/>
        </authorList>
    </citation>
    <scope>NUCLEOTIDE SEQUENCE [LARGE SCALE GENOMIC DNA]</scope>
    <source>
        <strain evidence="4">JCM 32206</strain>
    </source>
</reference>
<name>A0ABP8P959_9NOCA</name>
<organism evidence="3 4">
    <name type="scientific">Rhodococcus olei</name>
    <dbReference type="NCBI Taxonomy" id="2161675"/>
    <lineage>
        <taxon>Bacteria</taxon>
        <taxon>Bacillati</taxon>
        <taxon>Actinomycetota</taxon>
        <taxon>Actinomycetes</taxon>
        <taxon>Mycobacteriales</taxon>
        <taxon>Nocardiaceae</taxon>
        <taxon>Rhodococcus</taxon>
    </lineage>
</organism>
<dbReference type="SUPFAM" id="SSF53474">
    <property type="entry name" value="alpha/beta-Hydrolases"/>
    <property type="match status" value="1"/>
</dbReference>
<comment type="caution">
    <text evidence="3">The sequence shown here is derived from an EMBL/GenBank/DDBJ whole genome shotgun (WGS) entry which is preliminary data.</text>
</comment>
<dbReference type="InterPro" id="IPR029058">
    <property type="entry name" value="AB_hydrolase_fold"/>
</dbReference>
<evidence type="ECO:0000259" key="2">
    <source>
        <dbReference type="Pfam" id="PF00561"/>
    </source>
</evidence>
<dbReference type="PRINTS" id="PR00111">
    <property type="entry name" value="ABHYDROLASE"/>
</dbReference>
<feature type="domain" description="AB hydrolase-1" evidence="2">
    <location>
        <begin position="39"/>
        <end position="317"/>
    </location>
</feature>
<accession>A0ABP8P959</accession>
<dbReference type="Pfam" id="PF00561">
    <property type="entry name" value="Abhydrolase_1"/>
    <property type="match status" value="1"/>
</dbReference>
<dbReference type="InterPro" id="IPR000639">
    <property type="entry name" value="Epox_hydrolase-like"/>
</dbReference>
<proteinExistence type="predicted"/>
<dbReference type="EMBL" id="BAABFB010000050">
    <property type="protein sequence ID" value="GAA4482560.1"/>
    <property type="molecule type" value="Genomic_DNA"/>
</dbReference>
<dbReference type="InterPro" id="IPR000073">
    <property type="entry name" value="AB_hydrolase_1"/>
</dbReference>
<dbReference type="PRINTS" id="PR00412">
    <property type="entry name" value="EPOXHYDRLASE"/>
</dbReference>
<evidence type="ECO:0000313" key="4">
    <source>
        <dbReference type="Proteomes" id="UP001501183"/>
    </source>
</evidence>
<gene>
    <name evidence="3" type="ORF">GCM10023094_32720</name>
</gene>
<sequence>MPIPEVISVLPEPRFVETDGARLAVYEAKPARRERDVCVVLCHGFPELAASWRHQLQPIADAGFHVMAPDMRGYGLSDGPADPTRYSIAETTADVAALIADAGYEKAVVVGHDFGGMVSWNIPYLQPDSVAGVITLNTPFGYFADNPLEKYEQAYGPENYVAYFQTEECEQLLDKDPARTFRFFMRRDTGSGTNLSRTGRHDPESMAYIHWLKDDESTWPGEVVMDAEELAFYADAYARRGFGGGLSWYRSILRNWAVHTERFPDGVIPRAGVPALMIAASRDPICAPQLSDNLLQYFDEFERRIIDTGHWTQLEDPEGTTEIIVDWLTRHF</sequence>
<dbReference type="Proteomes" id="UP001501183">
    <property type="component" value="Unassembled WGS sequence"/>
</dbReference>
<evidence type="ECO:0000313" key="3">
    <source>
        <dbReference type="EMBL" id="GAA4482560.1"/>
    </source>
</evidence>
<keyword evidence="4" id="KW-1185">Reference proteome</keyword>
<dbReference type="GO" id="GO:0016787">
    <property type="term" value="F:hydrolase activity"/>
    <property type="evidence" value="ECO:0007669"/>
    <property type="project" value="UniProtKB-KW"/>
</dbReference>
<keyword evidence="1 3" id="KW-0378">Hydrolase</keyword>
<evidence type="ECO:0000256" key="1">
    <source>
        <dbReference type="ARBA" id="ARBA00022801"/>
    </source>
</evidence>
<protein>
    <submittedName>
        <fullName evidence="3">Alpha/beta hydrolase</fullName>
    </submittedName>
</protein>
<dbReference type="PANTHER" id="PTHR43329">
    <property type="entry name" value="EPOXIDE HYDROLASE"/>
    <property type="match status" value="1"/>
</dbReference>
<dbReference type="Gene3D" id="3.40.50.1820">
    <property type="entry name" value="alpha/beta hydrolase"/>
    <property type="match status" value="1"/>
</dbReference>